<evidence type="ECO:0000313" key="1">
    <source>
        <dbReference type="EMBL" id="MFC4024041.1"/>
    </source>
</evidence>
<reference evidence="2" key="1">
    <citation type="journal article" date="2019" name="Int. J. Syst. Evol. Microbiol.">
        <title>The Global Catalogue of Microorganisms (GCM) 10K type strain sequencing project: providing services to taxonomists for standard genome sequencing and annotation.</title>
        <authorList>
            <consortium name="The Broad Institute Genomics Platform"/>
            <consortium name="The Broad Institute Genome Sequencing Center for Infectious Disease"/>
            <person name="Wu L."/>
            <person name="Ma J."/>
        </authorList>
    </citation>
    <scope>NUCLEOTIDE SEQUENCE [LARGE SCALE GENOMIC DNA]</scope>
    <source>
        <strain evidence="2">IBRC-M 10703</strain>
    </source>
</reference>
<comment type="caution">
    <text evidence="1">The sequence shown here is derived from an EMBL/GenBank/DDBJ whole genome shotgun (WGS) entry which is preliminary data.</text>
</comment>
<gene>
    <name evidence="1" type="ORF">ACFOUV_09565</name>
</gene>
<evidence type="ECO:0000313" key="2">
    <source>
        <dbReference type="Proteomes" id="UP001595772"/>
    </source>
</evidence>
<sequence length="146" mass="16653">MFDKSYTIKLVNKVLKEDIIPSLDSGVAKEQAIAMVSVLKNVDLNSEQNLKPYIEVNGLLDDELTKLLASISVKFSTDVISQIENHKIELQKIKKMNDEMNKWEGLNSLLSNLLKSLYQEPKSTQSIEECRMIMRKQLDIEIQLVG</sequence>
<dbReference type="RefSeq" id="WP_379496532.1">
    <property type="nucleotide sequence ID" value="NZ_JBHSAO010000006.1"/>
</dbReference>
<proteinExistence type="predicted"/>
<protein>
    <submittedName>
        <fullName evidence="1">Uncharacterized protein</fullName>
    </submittedName>
</protein>
<keyword evidence="2" id="KW-1185">Reference proteome</keyword>
<name>A0ABV8GYN2_9BACI</name>
<dbReference type="Proteomes" id="UP001595772">
    <property type="component" value="Unassembled WGS sequence"/>
</dbReference>
<accession>A0ABV8GYN2</accession>
<dbReference type="EMBL" id="JBHSAO010000006">
    <property type="protein sequence ID" value="MFC4024041.1"/>
    <property type="molecule type" value="Genomic_DNA"/>
</dbReference>
<organism evidence="1 2">
    <name type="scientific">Oceanobacillus longus</name>
    <dbReference type="NCBI Taxonomy" id="930120"/>
    <lineage>
        <taxon>Bacteria</taxon>
        <taxon>Bacillati</taxon>
        <taxon>Bacillota</taxon>
        <taxon>Bacilli</taxon>
        <taxon>Bacillales</taxon>
        <taxon>Bacillaceae</taxon>
        <taxon>Oceanobacillus</taxon>
    </lineage>
</organism>